<evidence type="ECO:0000313" key="5">
    <source>
        <dbReference type="EMBL" id="KAF4657888.1"/>
    </source>
</evidence>
<dbReference type="AlphaFoldDB" id="A0A7J6LF44"/>
<dbReference type="EMBL" id="JAAPAO010000519">
    <property type="protein sequence ID" value="KAF4657888.1"/>
    <property type="molecule type" value="Genomic_DNA"/>
</dbReference>
<feature type="compositionally biased region" description="Polar residues" evidence="3">
    <location>
        <begin position="85"/>
        <end position="96"/>
    </location>
</feature>
<dbReference type="InterPro" id="IPR025252">
    <property type="entry name" value="DUF4200"/>
</dbReference>
<feature type="coiled-coil region" evidence="2">
    <location>
        <begin position="123"/>
        <end position="251"/>
    </location>
</feature>
<protein>
    <submittedName>
        <fullName evidence="5">Coiled-coil domain containing</fullName>
    </submittedName>
</protein>
<name>A0A7J6LF44_PERCH</name>
<feature type="region of interest" description="Disordered" evidence="3">
    <location>
        <begin position="591"/>
        <end position="622"/>
    </location>
</feature>
<dbReference type="OrthoDB" id="10264063at2759"/>
<feature type="domain" description="DUF4200" evidence="4">
    <location>
        <begin position="109"/>
        <end position="226"/>
    </location>
</feature>
<dbReference type="Proteomes" id="UP000591131">
    <property type="component" value="Unassembled WGS sequence"/>
</dbReference>
<feature type="coiled-coil region" evidence="2">
    <location>
        <begin position="390"/>
        <end position="438"/>
    </location>
</feature>
<evidence type="ECO:0000256" key="1">
    <source>
        <dbReference type="ARBA" id="ARBA00023054"/>
    </source>
</evidence>
<proteinExistence type="predicted"/>
<evidence type="ECO:0000256" key="2">
    <source>
        <dbReference type="SAM" id="Coils"/>
    </source>
</evidence>
<reference evidence="5 6" key="1">
    <citation type="submission" date="2020-04" db="EMBL/GenBank/DDBJ databases">
        <title>Perkinsus chesapeaki whole genome sequence.</title>
        <authorList>
            <person name="Bogema D.R."/>
        </authorList>
    </citation>
    <scope>NUCLEOTIDE SEQUENCE [LARGE SCALE GENOMIC DNA]</scope>
    <source>
        <strain evidence="5">ATCC PRA-425</strain>
    </source>
</reference>
<feature type="compositionally biased region" description="Basic and acidic residues" evidence="3">
    <location>
        <begin position="45"/>
        <end position="55"/>
    </location>
</feature>
<dbReference type="GO" id="GO:0005856">
    <property type="term" value="C:cytoskeleton"/>
    <property type="evidence" value="ECO:0007669"/>
    <property type="project" value="UniProtKB-ARBA"/>
</dbReference>
<feature type="coiled-coil region" evidence="2">
    <location>
        <begin position="487"/>
        <end position="547"/>
    </location>
</feature>
<accession>A0A7J6LF44</accession>
<gene>
    <name evidence="5" type="primary">CCDC37</name>
    <name evidence="5" type="ORF">FOL47_008251</name>
</gene>
<dbReference type="PANTHER" id="PTHR21683:SF3">
    <property type="entry name" value="CILIA AND FLAGELLA ASSOCIATED PROTEIN 100"/>
    <property type="match status" value="1"/>
</dbReference>
<evidence type="ECO:0000313" key="6">
    <source>
        <dbReference type="Proteomes" id="UP000591131"/>
    </source>
</evidence>
<dbReference type="Pfam" id="PF13863">
    <property type="entry name" value="DUF4200"/>
    <property type="match status" value="1"/>
</dbReference>
<feature type="region of interest" description="Disordered" evidence="3">
    <location>
        <begin position="266"/>
        <end position="308"/>
    </location>
</feature>
<dbReference type="InterPro" id="IPR051147">
    <property type="entry name" value="CFAP_domain-containing"/>
</dbReference>
<feature type="compositionally biased region" description="Basic residues" evidence="3">
    <location>
        <begin position="611"/>
        <end position="622"/>
    </location>
</feature>
<dbReference type="PANTHER" id="PTHR21683">
    <property type="entry name" value="COILED-COIL DOMAIN-CONTAINING PROTEIN 42 LIKE-2-LIKE-RELATED"/>
    <property type="match status" value="1"/>
</dbReference>
<feature type="region of interest" description="Disordered" evidence="3">
    <location>
        <begin position="45"/>
        <end position="106"/>
    </location>
</feature>
<organism evidence="5 6">
    <name type="scientific">Perkinsus chesapeaki</name>
    <name type="common">Clam parasite</name>
    <name type="synonym">Perkinsus andrewsi</name>
    <dbReference type="NCBI Taxonomy" id="330153"/>
    <lineage>
        <taxon>Eukaryota</taxon>
        <taxon>Sar</taxon>
        <taxon>Alveolata</taxon>
        <taxon>Perkinsozoa</taxon>
        <taxon>Perkinsea</taxon>
        <taxon>Perkinsida</taxon>
        <taxon>Perkinsidae</taxon>
        <taxon>Perkinsus</taxon>
    </lineage>
</organism>
<comment type="caution">
    <text evidence="5">The sequence shown here is derived from an EMBL/GenBank/DDBJ whole genome shotgun (WGS) entry which is preliminary data.</text>
</comment>
<keyword evidence="6" id="KW-1185">Reference proteome</keyword>
<evidence type="ECO:0000259" key="4">
    <source>
        <dbReference type="Pfam" id="PF13863"/>
    </source>
</evidence>
<keyword evidence="1 2" id="KW-0175">Coiled coil</keyword>
<evidence type="ECO:0000256" key="3">
    <source>
        <dbReference type="SAM" id="MobiDB-lite"/>
    </source>
</evidence>
<sequence length="622" mass="71233">MSGKACPTVDNAVAAAEAMSDDPPNPFLIPPDDEIFLMRDREKKIRQQERDDTKRLKVWQKTTASSRMGRVDKPLMSQMARESNPKTIRSRIQTYSEPPRRERENVSDYLSKKREMFLVQMSLDVKRNEIRKLEEKAKRRNEALEKSKQVLEEDITRFDKFLQANDALAHKAMKAADDLSKKKQGKTVKVKQLKAQLSVIESEITKLREQMEECLKYKTFLDKLTPAEWTAQQEEIKRQRKRQRRKAYIEKRCGEIDEAVAASVAEEEPEVALAPPSTNESGGISVTGGQRERRRRGTNRRSDNPTQEDIAVMKAKEMEVLRELQAFLDVCRKARRRRHRARHPDERQIAAYYDQEVAESSGEDLPLYFEKPKQLLEMFSTLEEQNLFLIQNGQETQQQLEDMEQRLQEAQGTLGIKARQLERENQDAVGRIDSKQRDCEKLKGRISGRSESRDIKGLLKELAVGVAAMFATCGFDADRDADPLMMLNAAEAKLEELLETLAFAEAAGGVLAETVGRMEREKEKERRDRVREEKIEAQNKKNEDRLRNSLLRSQAPIFKKCGKQIMFRSAPSREEAKEVADTAAEEHVEAISKLFGSRPPPGVDLLPPGKKSPRAAAKRKGK</sequence>